<evidence type="ECO:0000313" key="3">
    <source>
        <dbReference type="Proteomes" id="UP000182264"/>
    </source>
</evidence>
<evidence type="ECO:0000256" key="1">
    <source>
        <dbReference type="SAM" id="Phobius"/>
    </source>
</evidence>
<name>A0A1L3GII3_SYNAC</name>
<protein>
    <recommendedName>
        <fullName evidence="4">Flp/Fap pilin component</fullName>
    </recommendedName>
</protein>
<dbReference type="Pfam" id="PF04964">
    <property type="entry name" value="Flp_Fap"/>
    <property type="match status" value="1"/>
</dbReference>
<dbReference type="AlphaFoldDB" id="A0A1L3GII3"/>
<keyword evidence="1" id="KW-1133">Transmembrane helix</keyword>
<dbReference type="InterPro" id="IPR007047">
    <property type="entry name" value="Flp_Fap"/>
</dbReference>
<gene>
    <name evidence="2" type="ORF">A7E75_12540</name>
</gene>
<reference evidence="2 3" key="1">
    <citation type="journal article" date="2017" name="Genome Announc.">
        <title>Complete Genome Sequences of Two Acetylene-Fermenting Pelobacter acetylenicus Strains.</title>
        <authorList>
            <person name="Sutton J.M."/>
            <person name="Baesman S.M."/>
            <person name="Fierst J.L."/>
            <person name="Poret-Peterson A.T."/>
            <person name="Oremland R.S."/>
            <person name="Dunlap D.S."/>
            <person name="Akob D.M."/>
        </authorList>
    </citation>
    <scope>NUCLEOTIDE SEQUENCE [LARGE SCALE GENOMIC DNA]</scope>
    <source>
        <strain evidence="2 3">DSM 3247</strain>
    </source>
</reference>
<sequence>MKNMLLKKMRELVRSEEGATATEYAVMLALIIIVAIGAITLLGNRVEQTFNNIATRIPNS</sequence>
<keyword evidence="1" id="KW-0812">Transmembrane</keyword>
<evidence type="ECO:0008006" key="4">
    <source>
        <dbReference type="Google" id="ProtNLM"/>
    </source>
</evidence>
<keyword evidence="1" id="KW-0472">Membrane</keyword>
<keyword evidence="3" id="KW-1185">Reference proteome</keyword>
<accession>A0A1L3GII3</accession>
<dbReference type="Proteomes" id="UP000182264">
    <property type="component" value="Chromosome"/>
</dbReference>
<dbReference type="RefSeq" id="WP_072287589.1">
    <property type="nucleotide sequence ID" value="NZ_CP015455.1"/>
</dbReference>
<dbReference type="STRING" id="29542.A6070_06555"/>
<dbReference type="EMBL" id="CP015518">
    <property type="protein sequence ID" value="APG25746.1"/>
    <property type="molecule type" value="Genomic_DNA"/>
</dbReference>
<dbReference type="KEGG" id="pace:A6070_06555"/>
<organism evidence="2 3">
    <name type="scientific">Syntrophotalea acetylenica</name>
    <name type="common">Pelobacter acetylenicus</name>
    <dbReference type="NCBI Taxonomy" id="29542"/>
    <lineage>
        <taxon>Bacteria</taxon>
        <taxon>Pseudomonadati</taxon>
        <taxon>Thermodesulfobacteriota</taxon>
        <taxon>Desulfuromonadia</taxon>
        <taxon>Desulfuromonadales</taxon>
        <taxon>Syntrophotaleaceae</taxon>
        <taxon>Syntrophotalea</taxon>
    </lineage>
</organism>
<evidence type="ECO:0000313" key="2">
    <source>
        <dbReference type="EMBL" id="APG25746.1"/>
    </source>
</evidence>
<proteinExistence type="predicted"/>
<feature type="transmembrane region" description="Helical" evidence="1">
    <location>
        <begin position="21"/>
        <end position="42"/>
    </location>
</feature>